<feature type="region of interest" description="Disordered" evidence="1">
    <location>
        <begin position="66"/>
        <end position="223"/>
    </location>
</feature>
<feature type="compositionally biased region" description="Polar residues" evidence="1">
    <location>
        <begin position="1"/>
        <end position="15"/>
    </location>
</feature>
<feature type="compositionally biased region" description="Basic and acidic residues" evidence="1">
    <location>
        <begin position="132"/>
        <end position="145"/>
    </location>
</feature>
<dbReference type="eggNOG" id="ENOG502S9Z6">
    <property type="taxonomic scope" value="Eukaryota"/>
</dbReference>
<dbReference type="WBParaSite" id="Csp11.Scaffold629.g10164.t1">
    <property type="protein sequence ID" value="Csp11.Scaffold629.g10164.t1"/>
    <property type="gene ID" value="Csp11.Scaffold629.g10164"/>
</dbReference>
<name>A0A1I7TNE3_9PELO</name>
<feature type="compositionally biased region" description="Polar residues" evidence="1">
    <location>
        <begin position="450"/>
        <end position="459"/>
    </location>
</feature>
<sequence length="905" mass="101223">MSDINNGIPSGNADNPPSALDAANGTSASTKCIDKASDVSESVDGGNTDPVVLNGVAEAEKLTIETVSDVGSREPTVNGTAGMEETGNADDTLAERHQDSDAGLLSSNVVVEPEDQTDVSHQAALDSSLGEENGRHVQDPLRESNRNNTSEDQENAGIDVSETSGPTTHVPRQENRVDRSADYYEANNPTSTRSTSSKRPRKSDRLLIDIPKPKTKRYENGCSSSGLLADSAYFTIDDEPGPSNRPYRRLPRSPSFSPPANRPSRPSYIDEDYEFAKMLQEEENRKSYNYNYVPSTSFQSTSSHIFPQQPLSPKYSEVVEIVEIEDDPALVDKAHRLYRLCQKKFPMESYPQPFKVAGFDAEQLCNGYRQVLRGKCFPYEGHVPPVPPGSPKAPEQAFVPSVTAPFRIVVNADQQDLPEIEKNKPSAFQKLVFSANTRIKNIPKLFDTPSMPTSSSCAPQTEDYFDDSQPGPSNRRPISQQIYEDEEEDLRLALELSRQEHQEFLRRQNGIRDDPGASTSDDSCFRSPAAPRKRRMVPLGEHESSPPPARRSAHQPSFFAVETIYDMDEPEISSTSSSSEASWPLIQWLDPENMPPLASIDKTERRKMPLSYQMMIDSERVARIHREEVPQSPKHPIQLAIEREEEAEKNVLEKSFIKYARSNITSPNIVPNVVSNTRFEVHIRFPFFPRPSYVRDVLAALHISGNESDLENIVMMPREIRQMSVGEFFKHAVYTMLGLKLDGSLANQSLSDPHLELAKHLYFDSVAARLHEAASKIGEDEERKFAKSMAVSYHHALGRQDVNRDDIREMQHNFVKKEKKIAVPRTITQEDLDVAFKKPACIQKEEELLLQIESEKMAVQTDENNVPITGETEDVAATLENKIEAAEMVSQEPTSSDAMVEKTDN</sequence>
<dbReference type="AlphaFoldDB" id="A0A1I7TNE3"/>
<protein>
    <submittedName>
        <fullName evidence="3">BTB domain-containing protein</fullName>
    </submittedName>
</protein>
<dbReference type="Proteomes" id="UP000095282">
    <property type="component" value="Unplaced"/>
</dbReference>
<evidence type="ECO:0000256" key="1">
    <source>
        <dbReference type="SAM" id="MobiDB-lite"/>
    </source>
</evidence>
<accession>A0A1I7TNE3</accession>
<dbReference type="Pfam" id="PF02809">
    <property type="entry name" value="UIM"/>
    <property type="match status" value="1"/>
</dbReference>
<feature type="region of interest" description="Disordered" evidence="1">
    <location>
        <begin position="1"/>
        <end position="32"/>
    </location>
</feature>
<dbReference type="SMART" id="SM00726">
    <property type="entry name" value="UIM"/>
    <property type="match status" value="1"/>
</dbReference>
<proteinExistence type="predicted"/>
<evidence type="ECO:0000313" key="2">
    <source>
        <dbReference type="Proteomes" id="UP000095282"/>
    </source>
</evidence>
<feature type="compositionally biased region" description="Basic and acidic residues" evidence="1">
    <location>
        <begin position="505"/>
        <end position="515"/>
    </location>
</feature>
<evidence type="ECO:0000313" key="3">
    <source>
        <dbReference type="WBParaSite" id="Csp11.Scaffold629.g10164.t1"/>
    </source>
</evidence>
<dbReference type="PROSITE" id="PS50330">
    <property type="entry name" value="UIM"/>
    <property type="match status" value="1"/>
</dbReference>
<feature type="compositionally biased region" description="Basic and acidic residues" evidence="1">
    <location>
        <begin position="171"/>
        <end position="182"/>
    </location>
</feature>
<feature type="region of interest" description="Disordered" evidence="1">
    <location>
        <begin position="444"/>
        <end position="477"/>
    </location>
</feature>
<dbReference type="STRING" id="1561998.A0A1I7TNE3"/>
<keyword evidence="2" id="KW-1185">Reference proteome</keyword>
<dbReference type="InterPro" id="IPR003903">
    <property type="entry name" value="UIM_dom"/>
</dbReference>
<organism evidence="2 3">
    <name type="scientific">Caenorhabditis tropicalis</name>
    <dbReference type="NCBI Taxonomy" id="1561998"/>
    <lineage>
        <taxon>Eukaryota</taxon>
        <taxon>Metazoa</taxon>
        <taxon>Ecdysozoa</taxon>
        <taxon>Nematoda</taxon>
        <taxon>Chromadorea</taxon>
        <taxon>Rhabditida</taxon>
        <taxon>Rhabditina</taxon>
        <taxon>Rhabditomorpha</taxon>
        <taxon>Rhabditoidea</taxon>
        <taxon>Rhabditidae</taxon>
        <taxon>Peloderinae</taxon>
        <taxon>Caenorhabditis</taxon>
    </lineage>
</organism>
<reference evidence="3" key="1">
    <citation type="submission" date="2016-11" db="UniProtKB">
        <authorList>
            <consortium name="WormBaseParasite"/>
        </authorList>
    </citation>
    <scope>IDENTIFICATION</scope>
</reference>
<feature type="region of interest" description="Disordered" evidence="1">
    <location>
        <begin position="236"/>
        <end position="267"/>
    </location>
</feature>
<feature type="region of interest" description="Disordered" evidence="1">
    <location>
        <begin position="505"/>
        <end position="556"/>
    </location>
</feature>